<reference evidence="1" key="1">
    <citation type="submission" date="2022-08" db="EMBL/GenBank/DDBJ databases">
        <authorList>
            <person name="Gutierrez-Valencia J."/>
        </authorList>
    </citation>
    <scope>NUCLEOTIDE SEQUENCE</scope>
</reference>
<accession>A0AAV0PLK2</accession>
<sequence>MPASFKLFTGTYLFLNNFLVMD</sequence>
<evidence type="ECO:0000313" key="2">
    <source>
        <dbReference type="Proteomes" id="UP001154282"/>
    </source>
</evidence>
<gene>
    <name evidence="1" type="ORF">LITE_LOCUS39026</name>
</gene>
<keyword evidence="2" id="KW-1185">Reference proteome</keyword>
<protein>
    <submittedName>
        <fullName evidence="1">Uncharacterized protein</fullName>
    </submittedName>
</protein>
<dbReference type="EMBL" id="CAMGYJ010000009">
    <property type="protein sequence ID" value="CAI0471798.1"/>
    <property type="molecule type" value="Genomic_DNA"/>
</dbReference>
<evidence type="ECO:0000313" key="1">
    <source>
        <dbReference type="EMBL" id="CAI0471798.1"/>
    </source>
</evidence>
<comment type="caution">
    <text evidence="1">The sequence shown here is derived from an EMBL/GenBank/DDBJ whole genome shotgun (WGS) entry which is preliminary data.</text>
</comment>
<dbReference type="Proteomes" id="UP001154282">
    <property type="component" value="Unassembled WGS sequence"/>
</dbReference>
<organism evidence="1 2">
    <name type="scientific">Linum tenue</name>
    <dbReference type="NCBI Taxonomy" id="586396"/>
    <lineage>
        <taxon>Eukaryota</taxon>
        <taxon>Viridiplantae</taxon>
        <taxon>Streptophyta</taxon>
        <taxon>Embryophyta</taxon>
        <taxon>Tracheophyta</taxon>
        <taxon>Spermatophyta</taxon>
        <taxon>Magnoliopsida</taxon>
        <taxon>eudicotyledons</taxon>
        <taxon>Gunneridae</taxon>
        <taxon>Pentapetalae</taxon>
        <taxon>rosids</taxon>
        <taxon>fabids</taxon>
        <taxon>Malpighiales</taxon>
        <taxon>Linaceae</taxon>
        <taxon>Linum</taxon>
    </lineage>
</organism>
<dbReference type="AlphaFoldDB" id="A0AAV0PLK2"/>
<name>A0AAV0PLK2_9ROSI</name>
<proteinExistence type="predicted"/>